<evidence type="ECO:0000256" key="6">
    <source>
        <dbReference type="SAM" id="SignalP"/>
    </source>
</evidence>
<dbReference type="OrthoDB" id="422086at2759"/>
<keyword evidence="8" id="KW-1185">Reference proteome</keyword>
<dbReference type="GO" id="GO:0004671">
    <property type="term" value="F:protein C-terminal S-isoprenylcysteine carboxyl O-methyltransferase activity"/>
    <property type="evidence" value="ECO:0007669"/>
    <property type="project" value="UniProtKB-EC"/>
</dbReference>
<dbReference type="EMBL" id="CAJVPI010000525">
    <property type="protein sequence ID" value="CAG8546074.1"/>
    <property type="molecule type" value="Genomic_DNA"/>
</dbReference>
<evidence type="ECO:0000313" key="7">
    <source>
        <dbReference type="EMBL" id="CAG8546074.1"/>
    </source>
</evidence>
<accession>A0A9N9AXC3</accession>
<evidence type="ECO:0000313" key="8">
    <source>
        <dbReference type="Proteomes" id="UP000789739"/>
    </source>
</evidence>
<dbReference type="InterPro" id="IPR007269">
    <property type="entry name" value="ICMT_MeTrfase"/>
</dbReference>
<dbReference type="AlphaFoldDB" id="A0A9N9AXC3"/>
<evidence type="ECO:0000256" key="1">
    <source>
        <dbReference type="ARBA" id="ARBA00004141"/>
    </source>
</evidence>
<comment type="subcellular location">
    <subcellularLocation>
        <location evidence="5">Endoplasmic reticulum membrane</location>
        <topology evidence="5">Multi-pass membrane protein</topology>
    </subcellularLocation>
    <subcellularLocation>
        <location evidence="1">Membrane</location>
        <topology evidence="1">Multi-pass membrane protein</topology>
    </subcellularLocation>
</comment>
<name>A0A9N9AXC3_9GLOM</name>
<dbReference type="EC" id="2.1.1.100" evidence="5"/>
<dbReference type="GO" id="GO:0005789">
    <property type="term" value="C:endoplasmic reticulum membrane"/>
    <property type="evidence" value="ECO:0007669"/>
    <property type="project" value="UniProtKB-SubCell"/>
</dbReference>
<keyword evidence="2 5" id="KW-0812">Transmembrane</keyword>
<comment type="caution">
    <text evidence="7">The sequence shown here is derived from an EMBL/GenBank/DDBJ whole genome shotgun (WGS) entry which is preliminary data.</text>
</comment>
<dbReference type="GO" id="GO:0032259">
    <property type="term" value="P:methylation"/>
    <property type="evidence" value="ECO:0007669"/>
    <property type="project" value="UniProtKB-KW"/>
</dbReference>
<keyword evidence="5" id="KW-0949">S-adenosyl-L-methionine</keyword>
<comment type="similarity">
    <text evidence="5">Belongs to the class VI-like SAM-binding methyltransferase superfamily. Isoprenylcysteine carboxyl methyltransferase family.</text>
</comment>
<evidence type="ECO:0000256" key="2">
    <source>
        <dbReference type="ARBA" id="ARBA00022692"/>
    </source>
</evidence>
<keyword evidence="5" id="KW-0489">Methyltransferase</keyword>
<feature type="transmembrane region" description="Helical" evidence="5">
    <location>
        <begin position="166"/>
        <end position="183"/>
    </location>
</feature>
<keyword evidence="5" id="KW-0808">Transferase</keyword>
<organism evidence="7 8">
    <name type="scientific">Paraglomus brasilianum</name>
    <dbReference type="NCBI Taxonomy" id="144538"/>
    <lineage>
        <taxon>Eukaryota</taxon>
        <taxon>Fungi</taxon>
        <taxon>Fungi incertae sedis</taxon>
        <taxon>Mucoromycota</taxon>
        <taxon>Glomeromycotina</taxon>
        <taxon>Glomeromycetes</taxon>
        <taxon>Paraglomerales</taxon>
        <taxon>Paraglomeraceae</taxon>
        <taxon>Paraglomus</taxon>
    </lineage>
</organism>
<dbReference type="Gene3D" id="1.20.120.1630">
    <property type="match status" value="1"/>
</dbReference>
<feature type="transmembrane region" description="Helical" evidence="5">
    <location>
        <begin position="84"/>
        <end position="102"/>
    </location>
</feature>
<keyword evidence="5" id="KW-0256">Endoplasmic reticulum</keyword>
<keyword evidence="6" id="KW-0732">Signal</keyword>
<gene>
    <name evidence="7" type="ORF">PBRASI_LOCUS4841</name>
</gene>
<comment type="catalytic activity">
    <reaction evidence="5">
        <text>[protein]-C-terminal S-[(2E,6E)-farnesyl]-L-cysteine + S-adenosyl-L-methionine = [protein]-C-terminal S-[(2E,6E)-farnesyl]-L-cysteine methyl ester + S-adenosyl-L-homocysteine</text>
        <dbReference type="Rhea" id="RHEA:21672"/>
        <dbReference type="Rhea" id="RHEA-COMP:12125"/>
        <dbReference type="Rhea" id="RHEA-COMP:12126"/>
        <dbReference type="ChEBI" id="CHEBI:57856"/>
        <dbReference type="ChEBI" id="CHEBI:59789"/>
        <dbReference type="ChEBI" id="CHEBI:90510"/>
        <dbReference type="ChEBI" id="CHEBI:90511"/>
        <dbReference type="EC" id="2.1.1.100"/>
    </reaction>
</comment>
<feature type="signal peptide" evidence="6">
    <location>
        <begin position="1"/>
        <end position="26"/>
    </location>
</feature>
<sequence length="216" mass="24879">MITKIIALIIVTILASFATTPPISQASSSDIKKREGIYQYAFITYGPAFVPICLTLNTLIYAWIMISPDPYPFNGIDKLSEWTLVDIVSFALILLGGLLRIWCYRTLGRFFTFAVVIQHDHKLIKDPPYSLVRHPSYTAAIMVTAGLFGFYYPLGEAIFGEYGQTITVFVIATTSIMTVYFFAKRVQYEEREMAMKFKDEWEEYARSRYRFIPYMI</sequence>
<protein>
    <recommendedName>
        <fullName evidence="5">Protein-S-isoprenylcysteine O-methyltransferase</fullName>
        <ecNumber evidence="5">2.1.1.100</ecNumber>
    </recommendedName>
</protein>
<reference evidence="7" key="1">
    <citation type="submission" date="2021-06" db="EMBL/GenBank/DDBJ databases">
        <authorList>
            <person name="Kallberg Y."/>
            <person name="Tangrot J."/>
            <person name="Rosling A."/>
        </authorList>
    </citation>
    <scope>NUCLEOTIDE SEQUENCE</scope>
    <source>
        <strain evidence="7">BR232B</strain>
    </source>
</reference>
<dbReference type="PANTHER" id="PTHR12714">
    <property type="entry name" value="PROTEIN-S ISOPRENYLCYSTEINE O-METHYLTRANSFERASE"/>
    <property type="match status" value="1"/>
</dbReference>
<evidence type="ECO:0000256" key="5">
    <source>
        <dbReference type="RuleBase" id="RU362022"/>
    </source>
</evidence>
<feature type="chain" id="PRO_5040191821" description="Protein-S-isoprenylcysteine O-methyltransferase" evidence="6">
    <location>
        <begin position="27"/>
        <end position="216"/>
    </location>
</feature>
<keyword evidence="3 5" id="KW-1133">Transmembrane helix</keyword>
<keyword evidence="4 5" id="KW-0472">Membrane</keyword>
<proteinExistence type="inferred from homology"/>
<dbReference type="Pfam" id="PF04140">
    <property type="entry name" value="ICMT"/>
    <property type="match status" value="1"/>
</dbReference>
<dbReference type="PANTHER" id="PTHR12714:SF25">
    <property type="entry name" value="CONSERVED HYPOTHETICAL MEMBRANE PROTEIN"/>
    <property type="match status" value="1"/>
</dbReference>
<feature type="transmembrane region" description="Helical" evidence="5">
    <location>
        <begin position="42"/>
        <end position="64"/>
    </location>
</feature>
<evidence type="ECO:0000256" key="3">
    <source>
        <dbReference type="ARBA" id="ARBA00022989"/>
    </source>
</evidence>
<feature type="transmembrane region" description="Helical" evidence="5">
    <location>
        <begin position="136"/>
        <end position="154"/>
    </location>
</feature>
<evidence type="ECO:0000256" key="4">
    <source>
        <dbReference type="ARBA" id="ARBA00023136"/>
    </source>
</evidence>
<dbReference type="Proteomes" id="UP000789739">
    <property type="component" value="Unassembled WGS sequence"/>
</dbReference>